<name>A0A0V1MED5_9BILA</name>
<sequence>MRVEKWQHHSETRQGCVVVPPVALNTMGSSRAVVRPVHLTLCRSGDTEAAPSPDSSPHRQLLAVLNGMSPSLVGNLSIGILELNERFFTGGSVVVFDGVIVTFARISSAQSCVAGNLVTSSSNSTMASNLSSLDMTSSHSYRESKNCCFAVSSPTDISMFHVMFRQWVEYANHKADDRWHEYCNAKADDVPDFHCSFSPIQRLFTCQQEEVCRSLISAKLHSNIPLRVHYKRIFIKF</sequence>
<comment type="caution">
    <text evidence="1">The sequence shown here is derived from an EMBL/GenBank/DDBJ whole genome shotgun (WGS) entry which is preliminary data.</text>
</comment>
<accession>A0A0V1MED5</accession>
<dbReference type="Proteomes" id="UP000054843">
    <property type="component" value="Unassembled WGS sequence"/>
</dbReference>
<dbReference type="AlphaFoldDB" id="A0A0V1MED5"/>
<reference evidence="1 2" key="1">
    <citation type="submission" date="2015-01" db="EMBL/GenBank/DDBJ databases">
        <title>Evolution of Trichinella species and genotypes.</title>
        <authorList>
            <person name="Korhonen P.K."/>
            <person name="Edoardo P."/>
            <person name="Giuseppe L.R."/>
            <person name="Gasser R.B."/>
        </authorList>
    </citation>
    <scope>NUCLEOTIDE SEQUENCE [LARGE SCALE GENOMIC DNA]</scope>
    <source>
        <strain evidence="1">ISS1980</strain>
    </source>
</reference>
<evidence type="ECO:0000313" key="2">
    <source>
        <dbReference type="Proteomes" id="UP000054843"/>
    </source>
</evidence>
<organism evidence="1 2">
    <name type="scientific">Trichinella papuae</name>
    <dbReference type="NCBI Taxonomy" id="268474"/>
    <lineage>
        <taxon>Eukaryota</taxon>
        <taxon>Metazoa</taxon>
        <taxon>Ecdysozoa</taxon>
        <taxon>Nematoda</taxon>
        <taxon>Enoplea</taxon>
        <taxon>Dorylaimia</taxon>
        <taxon>Trichinellida</taxon>
        <taxon>Trichinellidae</taxon>
        <taxon>Trichinella</taxon>
    </lineage>
</organism>
<dbReference type="EMBL" id="JYDO01000118">
    <property type="protein sequence ID" value="KRZ70235.1"/>
    <property type="molecule type" value="Genomic_DNA"/>
</dbReference>
<gene>
    <name evidence="1" type="ORF">T10_465</name>
</gene>
<protein>
    <submittedName>
        <fullName evidence="1">Uncharacterized protein</fullName>
    </submittedName>
</protein>
<keyword evidence="2" id="KW-1185">Reference proteome</keyword>
<proteinExistence type="predicted"/>
<evidence type="ECO:0000313" key="1">
    <source>
        <dbReference type="EMBL" id="KRZ70235.1"/>
    </source>
</evidence>